<keyword evidence="3" id="KW-1185">Reference proteome</keyword>
<reference evidence="2 3" key="1">
    <citation type="submission" date="2018-06" db="EMBL/GenBank/DDBJ databases">
        <title>Freshwater and sediment microbial communities from various areas in North America, analyzing microbe dynamics in response to fracking.</title>
        <authorList>
            <person name="Lamendella R."/>
        </authorList>
    </citation>
    <scope>NUCLEOTIDE SEQUENCE [LARGE SCALE GENOMIC DNA]</scope>
    <source>
        <strain evidence="2 3">3b_TX</strain>
    </source>
</reference>
<gene>
    <name evidence="2" type="ORF">DFO65_10413</name>
</gene>
<dbReference type="PANTHER" id="PTHR43685:SF2">
    <property type="entry name" value="GLYCOSYLTRANSFERASE 2-LIKE DOMAIN-CONTAINING PROTEIN"/>
    <property type="match status" value="1"/>
</dbReference>
<dbReference type="SUPFAM" id="SSF53448">
    <property type="entry name" value="Nucleotide-diphospho-sugar transferases"/>
    <property type="match status" value="1"/>
</dbReference>
<feature type="domain" description="Glycosyltransferase 2-like" evidence="1">
    <location>
        <begin position="14"/>
        <end position="137"/>
    </location>
</feature>
<evidence type="ECO:0000313" key="3">
    <source>
        <dbReference type="Proteomes" id="UP000253509"/>
    </source>
</evidence>
<name>A0A366IKE8_9MICO</name>
<dbReference type="EMBL" id="QNSB01000004">
    <property type="protein sequence ID" value="RBP72058.1"/>
    <property type="molecule type" value="Genomic_DNA"/>
</dbReference>
<evidence type="ECO:0000313" key="2">
    <source>
        <dbReference type="EMBL" id="RBP72058.1"/>
    </source>
</evidence>
<dbReference type="Proteomes" id="UP000253509">
    <property type="component" value="Unassembled WGS sequence"/>
</dbReference>
<sequence length="484" mass="53630">MTTAASTDEPIRLSIIIPVYNNPDHIRTAIEGAVRQTVPGGRTEVIVVNDGSTDGTVEVLAELESLHRNLTVIHQKNSGWAGAPRNTGLDHALGDYVFFHDADDQLDGDCLGSAVAFADEHDSDVVLVGIEGRGGRHTHADVFESTQVDGDIRKLVRSNFCFKLFRREFLNAHDVRFPEHKIRLEDAQFCFRAYSLASRVSILADRTYYFVYNHGAGTGHISHSGVSAELHAEGIKKSLEPLRSGPWDDAQRREAMADYFRRVTLLRFNGHFGKRSLNYRLGWIREASRLVHEFALPERLHEFYTPTNLARVWSLRRPVPALVEAVGRQSFRNPVVVAEVDEVRVGAFHVELNGIATALMATEDFDRLVIQLRHGADTISEVAATLGPEITETVANAAKRFSVRIPLAPLLRHRSVKLYASALDSQGTETKVLRVGLAADVAPQSHRLLPGTEVFPTVLGGLNIRLGLGARSVLTRVLERVEKP</sequence>
<comment type="caution">
    <text evidence="2">The sequence shown here is derived from an EMBL/GenBank/DDBJ whole genome shotgun (WGS) entry which is preliminary data.</text>
</comment>
<dbReference type="Gene3D" id="3.90.550.10">
    <property type="entry name" value="Spore Coat Polysaccharide Biosynthesis Protein SpsA, Chain A"/>
    <property type="match status" value="1"/>
</dbReference>
<dbReference type="InterPro" id="IPR029044">
    <property type="entry name" value="Nucleotide-diphossugar_trans"/>
</dbReference>
<dbReference type="InterPro" id="IPR050834">
    <property type="entry name" value="Glycosyltransf_2"/>
</dbReference>
<proteinExistence type="predicted"/>
<dbReference type="CDD" id="cd00761">
    <property type="entry name" value="Glyco_tranf_GTA_type"/>
    <property type="match status" value="1"/>
</dbReference>
<accession>A0A366IKE8</accession>
<dbReference type="GO" id="GO:0016740">
    <property type="term" value="F:transferase activity"/>
    <property type="evidence" value="ECO:0007669"/>
    <property type="project" value="UniProtKB-KW"/>
</dbReference>
<dbReference type="AlphaFoldDB" id="A0A366IKE8"/>
<evidence type="ECO:0000259" key="1">
    <source>
        <dbReference type="Pfam" id="PF00535"/>
    </source>
</evidence>
<organism evidence="2 3">
    <name type="scientific">Brevibacterium celere</name>
    <dbReference type="NCBI Taxonomy" id="225845"/>
    <lineage>
        <taxon>Bacteria</taxon>
        <taxon>Bacillati</taxon>
        <taxon>Actinomycetota</taxon>
        <taxon>Actinomycetes</taxon>
        <taxon>Micrococcales</taxon>
        <taxon>Brevibacteriaceae</taxon>
        <taxon>Brevibacterium</taxon>
    </lineage>
</organism>
<dbReference type="PANTHER" id="PTHR43685">
    <property type="entry name" value="GLYCOSYLTRANSFERASE"/>
    <property type="match status" value="1"/>
</dbReference>
<dbReference type="RefSeq" id="WP_113903624.1">
    <property type="nucleotide sequence ID" value="NZ_QNSB01000004.1"/>
</dbReference>
<dbReference type="Pfam" id="PF00535">
    <property type="entry name" value="Glycos_transf_2"/>
    <property type="match status" value="1"/>
</dbReference>
<dbReference type="InterPro" id="IPR001173">
    <property type="entry name" value="Glyco_trans_2-like"/>
</dbReference>
<protein>
    <submittedName>
        <fullName evidence="2">Glycosyltransferase involved in cell wall biosynthesis</fullName>
    </submittedName>
</protein>
<keyword evidence="2" id="KW-0808">Transferase</keyword>